<dbReference type="Proteomes" id="UP001476247">
    <property type="component" value="Unassembled WGS sequence"/>
</dbReference>
<dbReference type="Gene3D" id="1.25.40.10">
    <property type="entry name" value="Tetratricopeptide repeat domain"/>
    <property type="match status" value="7"/>
</dbReference>
<feature type="region of interest" description="Disordered" evidence="2">
    <location>
        <begin position="294"/>
        <end position="324"/>
    </location>
</feature>
<evidence type="ECO:0008006" key="5">
    <source>
        <dbReference type="Google" id="ProtNLM"/>
    </source>
</evidence>
<evidence type="ECO:0000313" key="3">
    <source>
        <dbReference type="EMBL" id="GAA5797562.1"/>
    </source>
</evidence>
<feature type="compositionally biased region" description="Acidic residues" evidence="2">
    <location>
        <begin position="55"/>
        <end position="67"/>
    </location>
</feature>
<feature type="compositionally biased region" description="Acidic residues" evidence="2">
    <location>
        <begin position="1377"/>
        <end position="1387"/>
    </location>
</feature>
<dbReference type="InterPro" id="IPR019734">
    <property type="entry name" value="TPR_rpt"/>
</dbReference>
<dbReference type="InterPro" id="IPR011990">
    <property type="entry name" value="TPR-like_helical_dom_sf"/>
</dbReference>
<evidence type="ECO:0000256" key="2">
    <source>
        <dbReference type="SAM" id="MobiDB-lite"/>
    </source>
</evidence>
<dbReference type="PANTHER" id="PTHR11102:SF160">
    <property type="entry name" value="ERAD-ASSOCIATED E3 UBIQUITIN-PROTEIN LIGASE COMPONENT HRD3"/>
    <property type="match status" value="1"/>
</dbReference>
<feature type="region of interest" description="Disordered" evidence="2">
    <location>
        <begin position="1"/>
        <end position="93"/>
    </location>
</feature>
<proteinExistence type="inferred from homology"/>
<organism evidence="3 4">
    <name type="scientific">Helicostylum pulchrum</name>
    <dbReference type="NCBI Taxonomy" id="562976"/>
    <lineage>
        <taxon>Eukaryota</taxon>
        <taxon>Fungi</taxon>
        <taxon>Fungi incertae sedis</taxon>
        <taxon>Mucoromycota</taxon>
        <taxon>Mucoromycotina</taxon>
        <taxon>Mucoromycetes</taxon>
        <taxon>Mucorales</taxon>
        <taxon>Mucorineae</taxon>
        <taxon>Mucoraceae</taxon>
        <taxon>Helicostylum</taxon>
    </lineage>
</organism>
<name>A0ABP9XS17_9FUNG</name>
<dbReference type="SMART" id="SM00671">
    <property type="entry name" value="SEL1"/>
    <property type="match status" value="27"/>
</dbReference>
<accession>A0ABP9XS17</accession>
<feature type="region of interest" description="Disordered" evidence="2">
    <location>
        <begin position="1361"/>
        <end position="1391"/>
    </location>
</feature>
<dbReference type="InterPro" id="IPR050767">
    <property type="entry name" value="Sel1_AlgK"/>
</dbReference>
<dbReference type="EMBL" id="BAABUJ010000008">
    <property type="protein sequence ID" value="GAA5797562.1"/>
    <property type="molecule type" value="Genomic_DNA"/>
</dbReference>
<dbReference type="SMART" id="SM00028">
    <property type="entry name" value="TPR"/>
    <property type="match status" value="4"/>
</dbReference>
<dbReference type="InterPro" id="IPR006597">
    <property type="entry name" value="Sel1-like"/>
</dbReference>
<gene>
    <name evidence="3" type="ORF">HPULCUR_002950</name>
</gene>
<keyword evidence="4" id="KW-1185">Reference proteome</keyword>
<dbReference type="PANTHER" id="PTHR11102">
    <property type="entry name" value="SEL-1-LIKE PROTEIN"/>
    <property type="match status" value="1"/>
</dbReference>
<comment type="caution">
    <text evidence="3">The sequence shown here is derived from an EMBL/GenBank/DDBJ whole genome shotgun (WGS) entry which is preliminary data.</text>
</comment>
<dbReference type="Pfam" id="PF08238">
    <property type="entry name" value="Sel1"/>
    <property type="match status" value="26"/>
</dbReference>
<reference evidence="3 4" key="1">
    <citation type="submission" date="2024-04" db="EMBL/GenBank/DDBJ databases">
        <title>genome sequences of Mucor flavus KT1a and Helicostylum pulchrum KT1b strains isolation_sourced from the surface of a dry-aged beef.</title>
        <authorList>
            <person name="Toyotome T."/>
            <person name="Hosono M."/>
            <person name="Torimaru M."/>
            <person name="Fukuda K."/>
            <person name="Mikami N."/>
        </authorList>
    </citation>
    <scope>NUCLEOTIDE SEQUENCE [LARGE SCALE GENOMIC DNA]</scope>
    <source>
        <strain evidence="3 4">KT1b</strain>
    </source>
</reference>
<evidence type="ECO:0000313" key="4">
    <source>
        <dbReference type="Proteomes" id="UP001476247"/>
    </source>
</evidence>
<comment type="similarity">
    <text evidence="1">Belongs to the sel-1 family.</text>
</comment>
<dbReference type="SUPFAM" id="SSF81901">
    <property type="entry name" value="HCP-like"/>
    <property type="match status" value="7"/>
</dbReference>
<evidence type="ECO:0000256" key="1">
    <source>
        <dbReference type="ARBA" id="ARBA00038101"/>
    </source>
</evidence>
<feature type="region of interest" description="Disordered" evidence="2">
    <location>
        <begin position="123"/>
        <end position="163"/>
    </location>
</feature>
<feature type="compositionally biased region" description="Polar residues" evidence="2">
    <location>
        <begin position="309"/>
        <end position="324"/>
    </location>
</feature>
<sequence>MVKSVKKQSRLYSYFGQGTKKENNSRPAVKVENELKAMTLEVKDSEVESKRNSDEEMDKEDSEEEEVVVTRKRKRIIRVEESSSNSDEEEPLRQRLTKLKKVEQCDDIHDEELNFLDKSDKKSRLGNFQGEKGPIDYFINEDDNEDEDDDEDDDDDEDESEQDFFIVDDDMIDGEKNTDIESEMNKEAVDKYPNWIFKQMYEDSTFLCDACRSNKPARYKIQLCSDEIPSQVTLHVGKMGANSSKNSDDRWIHKRSSHIRSVLSTKKKEEPLATQPVIAEPTTKRITVHYDPLKSNKQRRKTSPKVISGISNTSADNMSSSGWTTLSNDPFSQIEAVNTSTFTEITDQSTISRKSLYPVLESDDYFSPSTHSLLSPMKSQDILNQLVQQPTHAYHLIKDAYQRAQQQNDQYDWNQFYLAMEEYTTKSNSPVAIVYLAKCLISGFGVKADTNRGFQLLKSNPSCETTYALGHCYLQKGEKQAAFQSFQTVMNYPIHNQSTQFTIAEAQCNAARMLFQGEGVEQNTKKALALLIKSAEHNMRAQFFVGVHYERGSDLAQDLEKAKYYYGKSADQGYPDAQAALGSRLIADSNYAKGIEWLEKSVHMGCSRAHVHLGILYDKGEGIEQSDDMALFHYKAAVENNNHPAQYILGLVYYFGRLGRQKNHKEAIRLIRLAAMAGLPNAQRVLGQLYQQGSIIENTQDRTRTKKNEREAIRWFRRAATEKDVIAMGILGKCHEKGTGVDIDFEKALGYYAKASEQASPFVNHAQIDQALLLQRMGRHPEAFKLYSLVLTQGVDAQSIQTAQLSVARYHLYHDIEGVTYNPSLAHAMFVALVEKTNDPHAHYWLGSIYDEGISGLFEIDRQKAFHHFTIAANGGDNDATFLVAYMLSNHVIPLKGPADAFPWYEKAAAKGHRMSMYSVGLCHYKGIGTTLSLNTALEWFEKSARLGVSDAMSYMSRIYLQQMVSCHEPTLVQQYFVKACHWLKKGAEKDDTYSQRELGKIYLTGKGLTTDYALAFDLLQKASLKNDAEAITFLGDCYHKGTGTEKDLNVAVEHYLRAASLGYPFAFSAAAELYYEIGNLELAYDYYLLASKQPKLVNNKIGKMARMMVARLSLGLVPPIQSNLLQPLTTPSITEHESFEILSQLSIQDQFPQAFQPLGCCYLNGTGTDINPLQAIFWFRKSAQELNDSIAYFNLADIYGSGLVPGVPVDIPLALSYLGQSADMGYTEAQYRMGMIYLHGEYGVAINQRTAANWFKLAATKLHVNSIWTLSQMAGLINQSELELQYQKKAASLGHVIAMRVIGEKYLKQLEVPFLSALMQQEYLEEALKYLHMAGDAGDTESLVVLGKAYNNCTKTRVKFSGSPQQHHLPTPSDFDHDDDDDEEEESRFQCEEDEKNLAIECFERASVLGDIEATVYAAEAWYEQKQYAAALEFFEKAASQGNVLARFFCARYCIEGYGGSQLNPEKGFQELLICANELNCVHAYNNLGQCYENGIGTPKNDQLAYEWYCRAAEMTRDAEAFYRIGQMYLQDRITTSLNKDLEACKAFELAVNATPDNHGMASYQLGLYYLKGIKEQDNTFVLPPDVCLSIEYFRTASDLNVKEAMFQLGILFLNDDYTLEEQEEGLTRLTNASELGLKEAQFELGLFYHRGKEVILNEQEQDDEIREDEEDECILIPQDFEKAYDLFCRSAAQKHPTATYYLGIYHQHGIFVAPDLAIALEQFEISVELFERYDSPDRWQAEFNLARILHQDLSSRAHAYELFQSSHLHAPDQFKFLSQIMIARYHLYGWADVNIQAEEAAATLIRFSQEEFGYRVYLQVAQCYEQGLGVAQDLAQAFHWYGQVVNKSQTDSFDPAMVMDEEIEEDEACAMFKLAEFYRQGIVVTKDEQKADNLYNLAARKGSQDAQDYLSIMLEKTTLYD</sequence>
<protein>
    <recommendedName>
        <fullName evidence="5">Beta-lactamase</fullName>
    </recommendedName>
</protein>
<feature type="compositionally biased region" description="Basic and acidic residues" evidence="2">
    <location>
        <begin position="19"/>
        <end position="54"/>
    </location>
</feature>
<feature type="compositionally biased region" description="Acidic residues" evidence="2">
    <location>
        <begin position="139"/>
        <end position="163"/>
    </location>
</feature>